<dbReference type="Pfam" id="PF00335">
    <property type="entry name" value="Tetraspanin"/>
    <property type="match status" value="1"/>
</dbReference>
<dbReference type="Proteomes" id="UP000747542">
    <property type="component" value="Unassembled WGS sequence"/>
</dbReference>
<dbReference type="PIRSF" id="PIRSF002419">
    <property type="entry name" value="Tetraspanin"/>
    <property type="match status" value="1"/>
</dbReference>
<reference evidence="8" key="1">
    <citation type="journal article" date="2021" name="Sci. Adv.">
        <title>The American lobster genome reveals insights on longevity, neural, and immune adaptations.</title>
        <authorList>
            <person name="Polinski J.M."/>
            <person name="Zimin A.V."/>
            <person name="Clark K.F."/>
            <person name="Kohn A.B."/>
            <person name="Sadowski N."/>
            <person name="Timp W."/>
            <person name="Ptitsyn A."/>
            <person name="Khanna P."/>
            <person name="Romanova D.Y."/>
            <person name="Williams P."/>
            <person name="Greenwood S.J."/>
            <person name="Moroz L.L."/>
            <person name="Walt D.R."/>
            <person name="Bodnar A.G."/>
        </authorList>
    </citation>
    <scope>NUCLEOTIDE SEQUENCE</scope>
    <source>
        <strain evidence="8">GMGI-L3</strain>
    </source>
</reference>
<evidence type="ECO:0000256" key="5">
    <source>
        <dbReference type="ARBA" id="ARBA00023136"/>
    </source>
</evidence>
<keyword evidence="4 7" id="KW-1133">Transmembrane helix</keyword>
<proteinExistence type="inferred from homology"/>
<feature type="transmembrane region" description="Helical" evidence="7">
    <location>
        <begin position="204"/>
        <end position="229"/>
    </location>
</feature>
<dbReference type="GO" id="GO:0005886">
    <property type="term" value="C:plasma membrane"/>
    <property type="evidence" value="ECO:0007669"/>
    <property type="project" value="TreeGrafter"/>
</dbReference>
<evidence type="ECO:0000256" key="3">
    <source>
        <dbReference type="ARBA" id="ARBA00022692"/>
    </source>
</evidence>
<dbReference type="PRINTS" id="PR00259">
    <property type="entry name" value="TMFOUR"/>
</dbReference>
<evidence type="ECO:0000256" key="4">
    <source>
        <dbReference type="ARBA" id="ARBA00022989"/>
    </source>
</evidence>
<evidence type="ECO:0000313" key="9">
    <source>
        <dbReference type="Proteomes" id="UP000747542"/>
    </source>
</evidence>
<dbReference type="AlphaFoldDB" id="A0A8J5TLY3"/>
<evidence type="ECO:0000256" key="1">
    <source>
        <dbReference type="ARBA" id="ARBA00004141"/>
    </source>
</evidence>
<accession>A0A8J5TLY3</accession>
<keyword evidence="5 7" id="KW-0472">Membrane</keyword>
<keyword evidence="9" id="KW-1185">Reference proteome</keyword>
<keyword evidence="3 7" id="KW-0812">Transmembrane</keyword>
<sequence length="266" mass="28554">MGCFSKCGLILVNFFVICLGLSVVGAAAAVLNQDTIFGALLTKEFYTLPITTLMIGIFITLLGVLGCWGAIKENSCLLMTYAVIVSVLLIGMVAIGIALMVFMSGSSAYIVSNMKNIYNQYGEDDKKQLTADLDALQHTLHCCGINGYEDWAHFKYGNGVNVADGCCKNDTEGCGLGALLDPHVREEVYQVGCLSFITEAFGAISMMLAVLTIILASVQVGASVIQVIASVIQVSYIIRMSASVIQLLSVIWACVLARRSNTYEQL</sequence>
<evidence type="ECO:0000256" key="7">
    <source>
        <dbReference type="RuleBase" id="RU361218"/>
    </source>
</evidence>
<feature type="disulfide bond" evidence="6">
    <location>
        <begin position="142"/>
        <end position="174"/>
    </location>
</feature>
<name>A0A8J5TLY3_HOMAM</name>
<feature type="transmembrane region" description="Helical" evidence="7">
    <location>
        <begin position="50"/>
        <end position="71"/>
    </location>
</feature>
<comment type="caution">
    <text evidence="7">Lacks conserved residue(s) required for the propagation of feature annotation.</text>
</comment>
<feature type="transmembrane region" description="Helical" evidence="7">
    <location>
        <begin position="236"/>
        <end position="258"/>
    </location>
</feature>
<evidence type="ECO:0000256" key="2">
    <source>
        <dbReference type="ARBA" id="ARBA00006840"/>
    </source>
</evidence>
<comment type="caution">
    <text evidence="8">The sequence shown here is derived from an EMBL/GenBank/DDBJ whole genome shotgun (WGS) entry which is preliminary data.</text>
</comment>
<dbReference type="InterPro" id="IPR018499">
    <property type="entry name" value="Tetraspanin/Peripherin"/>
</dbReference>
<comment type="similarity">
    <text evidence="2 7">Belongs to the tetraspanin (TM4SF) family.</text>
</comment>
<dbReference type="EMBL" id="JAHLQT010006264">
    <property type="protein sequence ID" value="KAG7175128.1"/>
    <property type="molecule type" value="Genomic_DNA"/>
</dbReference>
<dbReference type="PANTHER" id="PTHR19282">
    <property type="entry name" value="TETRASPANIN"/>
    <property type="match status" value="1"/>
</dbReference>
<gene>
    <name evidence="8" type="primary">Cd63-L3</name>
    <name evidence="8" type="ORF">Hamer_G021870</name>
</gene>
<feature type="transmembrane region" description="Helical" evidence="7">
    <location>
        <begin position="78"/>
        <end position="103"/>
    </location>
</feature>
<evidence type="ECO:0000313" key="8">
    <source>
        <dbReference type="EMBL" id="KAG7175128.1"/>
    </source>
</evidence>
<evidence type="ECO:0000256" key="6">
    <source>
        <dbReference type="PIRSR" id="PIRSR002419-1"/>
    </source>
</evidence>
<dbReference type="Gene3D" id="1.10.1450.10">
    <property type="entry name" value="Tetraspanin"/>
    <property type="match status" value="1"/>
</dbReference>
<organism evidence="8 9">
    <name type="scientific">Homarus americanus</name>
    <name type="common">American lobster</name>
    <dbReference type="NCBI Taxonomy" id="6706"/>
    <lineage>
        <taxon>Eukaryota</taxon>
        <taxon>Metazoa</taxon>
        <taxon>Ecdysozoa</taxon>
        <taxon>Arthropoda</taxon>
        <taxon>Crustacea</taxon>
        <taxon>Multicrustacea</taxon>
        <taxon>Malacostraca</taxon>
        <taxon>Eumalacostraca</taxon>
        <taxon>Eucarida</taxon>
        <taxon>Decapoda</taxon>
        <taxon>Pleocyemata</taxon>
        <taxon>Astacidea</taxon>
        <taxon>Nephropoidea</taxon>
        <taxon>Nephropidae</taxon>
        <taxon>Homarus</taxon>
    </lineage>
</organism>
<comment type="subcellular location">
    <subcellularLocation>
        <location evidence="1 7">Membrane</location>
        <topology evidence="1 7">Multi-pass membrane protein</topology>
    </subcellularLocation>
</comment>
<dbReference type="PANTHER" id="PTHR19282:SF456">
    <property type="entry name" value="CD63 MOLECULE"/>
    <property type="match status" value="1"/>
</dbReference>
<dbReference type="SUPFAM" id="SSF48652">
    <property type="entry name" value="Tetraspanin"/>
    <property type="match status" value="1"/>
</dbReference>
<dbReference type="InterPro" id="IPR008952">
    <property type="entry name" value="Tetraspanin_EC2_sf"/>
</dbReference>
<feature type="transmembrane region" description="Helical" evidence="7">
    <location>
        <begin position="7"/>
        <end position="30"/>
    </location>
</feature>
<dbReference type="InterPro" id="IPR000301">
    <property type="entry name" value="Tetraspanin_animals"/>
</dbReference>
<protein>
    <recommendedName>
        <fullName evidence="7">Tetraspanin</fullName>
    </recommendedName>
</protein>
<keyword evidence="6" id="KW-1015">Disulfide bond</keyword>